<reference evidence="1" key="1">
    <citation type="journal article" date="2014" name="Front. Microbiol.">
        <title>High frequency of phylogenetically diverse reductive dehalogenase-homologous genes in deep subseafloor sedimentary metagenomes.</title>
        <authorList>
            <person name="Kawai M."/>
            <person name="Futagami T."/>
            <person name="Toyoda A."/>
            <person name="Takaki Y."/>
            <person name="Nishi S."/>
            <person name="Hori S."/>
            <person name="Arai W."/>
            <person name="Tsubouchi T."/>
            <person name="Morono Y."/>
            <person name="Uchiyama I."/>
            <person name="Ito T."/>
            <person name="Fujiyama A."/>
            <person name="Inagaki F."/>
            <person name="Takami H."/>
        </authorList>
    </citation>
    <scope>NUCLEOTIDE SEQUENCE</scope>
    <source>
        <strain evidence="1">Expedition CK06-06</strain>
    </source>
</reference>
<feature type="non-terminal residue" evidence="1">
    <location>
        <position position="1"/>
    </location>
</feature>
<proteinExistence type="predicted"/>
<dbReference type="GO" id="GO:0003676">
    <property type="term" value="F:nucleic acid binding"/>
    <property type="evidence" value="ECO:0007669"/>
    <property type="project" value="InterPro"/>
</dbReference>
<dbReference type="SUPFAM" id="SSF53335">
    <property type="entry name" value="S-adenosyl-L-methionine-dependent methyltransferases"/>
    <property type="match status" value="1"/>
</dbReference>
<sequence>QKQNQEGKSIIEKKLYHYTRRNTSDYFIHKDLKKFLEQELDFYIKSEVVNIEDINKLDVGELQKYGLKIKVIKNVANKIIEFVSHIENFQKKLWEKKKFILGTEYVITTDRVPEEFYEEIWNNKEQKKEWKELGFHIPSSVSFLRKQEPKLPVDTRYFSQEFKERLLERITERADLDNLLDGLLIKSENYQALNLLLNKYKEQVQTIYIDPPFNKEQNADYLYNVKYKDSSWITN</sequence>
<comment type="caution">
    <text evidence="1">The sequence shown here is derived from an EMBL/GenBank/DDBJ whole genome shotgun (WGS) entry which is preliminary data.</text>
</comment>
<dbReference type="GO" id="GO:0008168">
    <property type="term" value="F:methyltransferase activity"/>
    <property type="evidence" value="ECO:0007669"/>
    <property type="project" value="InterPro"/>
</dbReference>
<gene>
    <name evidence="1" type="ORF">S03H2_45525</name>
</gene>
<name>X1IR24_9ZZZZ</name>
<dbReference type="GO" id="GO:0032259">
    <property type="term" value="P:methylation"/>
    <property type="evidence" value="ECO:0007669"/>
    <property type="project" value="InterPro"/>
</dbReference>
<dbReference type="InterPro" id="IPR029063">
    <property type="entry name" value="SAM-dependent_MTases_sf"/>
</dbReference>
<dbReference type="InterPro" id="IPR002052">
    <property type="entry name" value="DNA_methylase_N6_adenine_CS"/>
</dbReference>
<dbReference type="PROSITE" id="PS00092">
    <property type="entry name" value="N6_MTASE"/>
    <property type="match status" value="1"/>
</dbReference>
<organism evidence="1">
    <name type="scientific">marine sediment metagenome</name>
    <dbReference type="NCBI Taxonomy" id="412755"/>
    <lineage>
        <taxon>unclassified sequences</taxon>
        <taxon>metagenomes</taxon>
        <taxon>ecological metagenomes</taxon>
    </lineage>
</organism>
<accession>X1IR24</accession>
<evidence type="ECO:0008006" key="2">
    <source>
        <dbReference type="Google" id="ProtNLM"/>
    </source>
</evidence>
<dbReference type="AlphaFoldDB" id="X1IR24"/>
<evidence type="ECO:0000313" key="1">
    <source>
        <dbReference type="EMBL" id="GAH71705.1"/>
    </source>
</evidence>
<protein>
    <recommendedName>
        <fullName evidence="2">DNA methylase N-4/N-6 domain-containing protein</fullName>
    </recommendedName>
</protein>
<dbReference type="EMBL" id="BARU01028530">
    <property type="protein sequence ID" value="GAH71705.1"/>
    <property type="molecule type" value="Genomic_DNA"/>
</dbReference>